<dbReference type="AlphaFoldDB" id="A0A1I7MNA8"/>
<keyword evidence="3" id="KW-0378">Hydrolase</keyword>
<evidence type="ECO:0000259" key="2">
    <source>
        <dbReference type="Pfam" id="PF06259"/>
    </source>
</evidence>
<evidence type="ECO:0000313" key="4">
    <source>
        <dbReference type="Proteomes" id="UP000198881"/>
    </source>
</evidence>
<feature type="region of interest" description="Disordered" evidence="1">
    <location>
        <begin position="633"/>
        <end position="652"/>
    </location>
</feature>
<dbReference type="Pfam" id="PF06259">
    <property type="entry name" value="Abhydrolase_8"/>
    <property type="match status" value="1"/>
</dbReference>
<proteinExistence type="predicted"/>
<dbReference type="GO" id="GO:0016787">
    <property type="term" value="F:hydrolase activity"/>
    <property type="evidence" value="ECO:0007669"/>
    <property type="project" value="UniProtKB-KW"/>
</dbReference>
<protein>
    <submittedName>
        <fullName evidence="3">Alpha/beta hydrolase</fullName>
    </submittedName>
</protein>
<dbReference type="STRING" id="574650.SAMN04487966_10772"/>
<accession>A0A1I7MNA8</accession>
<keyword evidence="4" id="KW-1185">Reference proteome</keyword>
<dbReference type="InterPro" id="IPR010427">
    <property type="entry name" value="DUF1023"/>
</dbReference>
<dbReference type="RefSeq" id="WP_091697676.1">
    <property type="nucleotide sequence ID" value="NZ_FPCG01000007.1"/>
</dbReference>
<feature type="domain" description="DUF1023" evidence="2">
    <location>
        <begin position="385"/>
        <end position="543"/>
    </location>
</feature>
<name>A0A1I7MNA8_9MICC</name>
<gene>
    <name evidence="3" type="ORF">SAMN04487966_10772</name>
</gene>
<reference evidence="3 4" key="1">
    <citation type="submission" date="2016-10" db="EMBL/GenBank/DDBJ databases">
        <authorList>
            <person name="de Groot N.N."/>
        </authorList>
    </citation>
    <scope>NUCLEOTIDE SEQUENCE [LARGE SCALE GENOMIC DNA]</scope>
    <source>
        <strain evidence="3 4">CGMCC 1.7054</strain>
    </source>
</reference>
<evidence type="ECO:0000313" key="3">
    <source>
        <dbReference type="EMBL" id="SFV23414.1"/>
    </source>
</evidence>
<evidence type="ECO:0000256" key="1">
    <source>
        <dbReference type="SAM" id="MobiDB-lite"/>
    </source>
</evidence>
<dbReference type="Proteomes" id="UP000198881">
    <property type="component" value="Unassembled WGS sequence"/>
</dbReference>
<organism evidence="3 4">
    <name type="scientific">Micrococcus terreus</name>
    <dbReference type="NCBI Taxonomy" id="574650"/>
    <lineage>
        <taxon>Bacteria</taxon>
        <taxon>Bacillati</taxon>
        <taxon>Actinomycetota</taxon>
        <taxon>Actinomycetes</taxon>
        <taxon>Micrococcales</taxon>
        <taxon>Micrococcaceae</taxon>
        <taxon>Micrococcus</taxon>
    </lineage>
</organism>
<dbReference type="OrthoDB" id="3259161at2"/>
<dbReference type="EMBL" id="FPCG01000007">
    <property type="protein sequence ID" value="SFV23414.1"/>
    <property type="molecule type" value="Genomic_DNA"/>
</dbReference>
<sequence length="652" mass="68947">MTTLASFPHIEVPWTDLDEAAHDMASHAEKADEYLGDAQIAWSRLRSGYQEAQTQAQVYAGLDDLSTPAAEWSAALVAARDALVDFAFTGPSLQNESEALTQLKPSVEAQLAAATGSDDPSVIAAAEAAAAAFNGRATALTTSWDNCVAETAAALQSITGGDGADLPSTAALDSLAQSGWATFTSGLNERFGTVTPAQLLASLRGLSDDELRAWADANPEAAQLLANNVLMGPFVPGSAEDIMNKAMSGDAALTEEGIAGIRTAFAGLPDHEQERLLLLYPGVFGNLNGIPFSQRVTANTISVAGHRETVAQARQELGSEPTLQDFLDEASGTHRADYHQAYNAWRAAHAAWSAEDQRLTALAQGLDYALDHDTQVLYVSLEGDGRIATMVGTPSADTQIASVMVPGTGADLGSLESYTDKLDAVDGAEGDDRISIYWQGTDLPDEIPDNLTSSYNEQGAPHLAAFDRALDLELSPDVRSTYIGYSAGGSLLGTAEREGLDSTNILYVAPAGTGHNVSSPGDTANPDAHRYLLQTRDDPIAYAQGFGGGYHGGSFLEGSNPVHQMGATRLETGFKDPTDPTSVMDGHTDYFIPGSTSAQNIQGVIEGTQVSEFVPYEHHYGFGYSYLESPLETRPEDYTDGQLPTVPTDTLE</sequence>